<evidence type="ECO:0000313" key="2">
    <source>
        <dbReference type="Proteomes" id="UP000472372"/>
    </source>
</evidence>
<evidence type="ECO:0000313" key="1">
    <source>
        <dbReference type="EMBL" id="CAE7030379.1"/>
    </source>
</evidence>
<organism evidence="1 2">
    <name type="scientific">Pyrenophora teres f. teres</name>
    <dbReference type="NCBI Taxonomy" id="97479"/>
    <lineage>
        <taxon>Eukaryota</taxon>
        <taxon>Fungi</taxon>
        <taxon>Dikarya</taxon>
        <taxon>Ascomycota</taxon>
        <taxon>Pezizomycotina</taxon>
        <taxon>Dothideomycetes</taxon>
        <taxon>Pleosporomycetidae</taxon>
        <taxon>Pleosporales</taxon>
        <taxon>Pleosporineae</taxon>
        <taxon>Pleosporaceae</taxon>
        <taxon>Pyrenophora</taxon>
    </lineage>
</organism>
<proteinExistence type="predicted"/>
<reference evidence="1" key="1">
    <citation type="submission" date="2021-02" db="EMBL/GenBank/DDBJ databases">
        <authorList>
            <person name="Syme A R."/>
            <person name="Syme A R."/>
            <person name="Moolhuijzen P."/>
        </authorList>
    </citation>
    <scope>NUCLEOTIDE SEQUENCE</scope>
    <source>
        <strain evidence="1">W1-1</strain>
    </source>
</reference>
<sequence length="193" mass="21108">MADAPQVAYDHLNLWVDRSEEQRALAYSYDYFSKEAAAPVAQYRAIDAQYSTILWLRQHYFRISMAIAIVIVIGSVAGSVGGVFPVQKASTREAFACCIRIDIILIVHVLRRAIFIAKNNFNPPTIITIDNSYPQNLVGAPSPDGILSAPLATPSDNPNSKLYDCLADTKVNVAGDIMALKAYTIGQCVDALQ</sequence>
<protein>
    <submittedName>
        <fullName evidence="1">Uncharacterized protein</fullName>
    </submittedName>
</protein>
<gene>
    <name evidence="1" type="ORF">PTTW11_04498</name>
</gene>
<dbReference type="EMBL" id="HG992980">
    <property type="protein sequence ID" value="CAE7030379.1"/>
    <property type="molecule type" value="Genomic_DNA"/>
</dbReference>
<dbReference type="Proteomes" id="UP000472372">
    <property type="component" value="Chromosome 4"/>
</dbReference>
<accession>A0A6S6VZG2</accession>
<name>A0A6S6VZG2_9PLEO</name>
<dbReference type="AlphaFoldDB" id="A0A6S6VZG2"/>